<evidence type="ECO:0000256" key="5">
    <source>
        <dbReference type="ARBA" id="ARBA00036527"/>
    </source>
</evidence>
<reference evidence="10" key="1">
    <citation type="submission" date="2019-08" db="EMBL/GenBank/DDBJ databases">
        <title>The improved chromosome-level genome for the pearl oyster Pinctada fucata martensii using PacBio sequencing and Hi-C.</title>
        <authorList>
            <person name="Zheng Z."/>
        </authorList>
    </citation>
    <scope>NUCLEOTIDE SEQUENCE</scope>
    <source>
        <strain evidence="10">ZZ-2019</strain>
        <tissue evidence="10">Adductor muscle</tissue>
    </source>
</reference>
<dbReference type="PANTHER" id="PTHR43107">
    <property type="entry name" value="LONG-CHAIN FATTY ACID TRANSPORT PROTEIN"/>
    <property type="match status" value="1"/>
</dbReference>
<dbReference type="EMBL" id="VSWD01000008">
    <property type="protein sequence ID" value="KAK3095057.1"/>
    <property type="molecule type" value="Genomic_DNA"/>
</dbReference>
<evidence type="ECO:0000313" key="10">
    <source>
        <dbReference type="EMBL" id="KAK3095057.1"/>
    </source>
</evidence>
<dbReference type="Pfam" id="PF00501">
    <property type="entry name" value="AMP-binding"/>
    <property type="match status" value="1"/>
</dbReference>
<comment type="caution">
    <text evidence="10">The sequence shown here is derived from an EMBL/GenBank/DDBJ whole genome shotgun (WGS) entry which is preliminary data.</text>
</comment>
<proteinExistence type="inferred from homology"/>
<dbReference type="SUPFAM" id="SSF56801">
    <property type="entry name" value="Acetyl-CoA synthetase-like"/>
    <property type="match status" value="1"/>
</dbReference>
<feature type="domain" description="AMP-dependent synthetase/ligase" evidence="8">
    <location>
        <begin position="7"/>
        <end position="104"/>
    </location>
</feature>
<dbReference type="GO" id="GO:0005789">
    <property type="term" value="C:endoplasmic reticulum membrane"/>
    <property type="evidence" value="ECO:0007669"/>
    <property type="project" value="TreeGrafter"/>
</dbReference>
<dbReference type="AlphaFoldDB" id="A0AA89C545"/>
<dbReference type="Gene3D" id="3.40.50.12780">
    <property type="entry name" value="N-terminal domain of ligase-like"/>
    <property type="match status" value="1"/>
</dbReference>
<keyword evidence="3" id="KW-0276">Fatty acid metabolism</keyword>
<evidence type="ECO:0000256" key="7">
    <source>
        <dbReference type="ARBA" id="ARBA00048666"/>
    </source>
</evidence>
<dbReference type="Gene3D" id="3.30.300.30">
    <property type="match status" value="1"/>
</dbReference>
<gene>
    <name evidence="10" type="ORF">FSP39_009767</name>
</gene>
<accession>A0AA89C545</accession>
<evidence type="ECO:0000256" key="1">
    <source>
        <dbReference type="ARBA" id="ARBA00006432"/>
    </source>
</evidence>
<evidence type="ECO:0000256" key="4">
    <source>
        <dbReference type="ARBA" id="ARBA00026121"/>
    </source>
</evidence>
<evidence type="ECO:0000256" key="2">
    <source>
        <dbReference type="ARBA" id="ARBA00022598"/>
    </source>
</evidence>
<feature type="domain" description="AMP-binding enzyme C-terminal" evidence="9">
    <location>
        <begin position="213"/>
        <end position="293"/>
    </location>
</feature>
<dbReference type="GO" id="GO:0005886">
    <property type="term" value="C:plasma membrane"/>
    <property type="evidence" value="ECO:0007669"/>
    <property type="project" value="TreeGrafter"/>
</dbReference>
<name>A0AA89C545_PINIB</name>
<sequence>MVLKKKFSASQFLDDCRKYDVTVIHYVGELCRYLVSRPPRDNDRDHKIKLAYGNGLRKDVWKELNTRFNIPNVTEFYGATEMPVGFINLTNKFGACGRLSPLLKMLVPVDLVKYDMEEQDLVRNEKGFAVRAKVGEPGLLIIKLTNVKGITFEGYKGRTEENQKKIFHDVFKKGDQFINTGDLFTVDKDYDMFFSDRIGDTFRWKGENVSTTEVSNILVELDFIMDACVFGVLIPGCEGRAGMVALSLKSQGETTLTTHQLATIIDHCKNNLGVYAWPRFLRIQKELEITSTYKQRKMALVTEGFDPDKVKSTVYYLDCKTQTYKQIDKATYAEICSGKIAM</sequence>
<comment type="catalytic activity">
    <reaction evidence="7">
        <text>tetracosanoate + ATP + CoA = tetracosanoyl-CoA + AMP + diphosphate</text>
        <dbReference type="Rhea" id="RHEA:33639"/>
        <dbReference type="ChEBI" id="CHEBI:30616"/>
        <dbReference type="ChEBI" id="CHEBI:31014"/>
        <dbReference type="ChEBI" id="CHEBI:33019"/>
        <dbReference type="ChEBI" id="CHEBI:57287"/>
        <dbReference type="ChEBI" id="CHEBI:65052"/>
        <dbReference type="ChEBI" id="CHEBI:456215"/>
    </reaction>
    <physiologicalReaction direction="left-to-right" evidence="7">
        <dbReference type="Rhea" id="RHEA:33640"/>
    </physiologicalReaction>
</comment>
<comment type="similarity">
    <text evidence="1">Belongs to the ATP-dependent AMP-binding enzyme family.</text>
</comment>
<evidence type="ECO:0000259" key="9">
    <source>
        <dbReference type="Pfam" id="PF13193"/>
    </source>
</evidence>
<dbReference type="InterPro" id="IPR000873">
    <property type="entry name" value="AMP-dep_synth/lig_dom"/>
</dbReference>
<evidence type="ECO:0000256" key="6">
    <source>
        <dbReference type="ARBA" id="ARBA00041297"/>
    </source>
</evidence>
<dbReference type="InterPro" id="IPR025110">
    <property type="entry name" value="AMP-bd_C"/>
</dbReference>
<dbReference type="PANTHER" id="PTHR43107:SF22">
    <property type="entry name" value="VERY LONG-CHAIN ACYL-COA SYNTHETASE"/>
    <property type="match status" value="1"/>
</dbReference>
<organism evidence="10 11">
    <name type="scientific">Pinctada imbricata</name>
    <name type="common">Atlantic pearl-oyster</name>
    <name type="synonym">Pinctada martensii</name>
    <dbReference type="NCBI Taxonomy" id="66713"/>
    <lineage>
        <taxon>Eukaryota</taxon>
        <taxon>Metazoa</taxon>
        <taxon>Spiralia</taxon>
        <taxon>Lophotrochozoa</taxon>
        <taxon>Mollusca</taxon>
        <taxon>Bivalvia</taxon>
        <taxon>Autobranchia</taxon>
        <taxon>Pteriomorphia</taxon>
        <taxon>Pterioida</taxon>
        <taxon>Pterioidea</taxon>
        <taxon>Pteriidae</taxon>
        <taxon>Pinctada</taxon>
    </lineage>
</organism>
<dbReference type="GO" id="GO:0044539">
    <property type="term" value="P:long-chain fatty acid import into cell"/>
    <property type="evidence" value="ECO:0007669"/>
    <property type="project" value="TreeGrafter"/>
</dbReference>
<keyword evidence="3" id="KW-0443">Lipid metabolism</keyword>
<keyword evidence="11" id="KW-1185">Reference proteome</keyword>
<comment type="catalytic activity">
    <reaction evidence="5">
        <text>a very long-chain fatty acid + ATP + CoA = a very long-chain fatty acyl-CoA + AMP + diphosphate</text>
        <dbReference type="Rhea" id="RHEA:54536"/>
        <dbReference type="ChEBI" id="CHEBI:30616"/>
        <dbReference type="ChEBI" id="CHEBI:33019"/>
        <dbReference type="ChEBI" id="CHEBI:57287"/>
        <dbReference type="ChEBI" id="CHEBI:58950"/>
        <dbReference type="ChEBI" id="CHEBI:138261"/>
        <dbReference type="ChEBI" id="CHEBI:456215"/>
    </reaction>
    <physiologicalReaction direction="left-to-right" evidence="5">
        <dbReference type="Rhea" id="RHEA:54537"/>
    </physiologicalReaction>
</comment>
<keyword evidence="2" id="KW-0436">Ligase</keyword>
<dbReference type="InterPro" id="IPR045851">
    <property type="entry name" value="AMP-bd_C_sf"/>
</dbReference>
<dbReference type="GO" id="GO:0005324">
    <property type="term" value="F:long-chain fatty acid transmembrane transporter activity"/>
    <property type="evidence" value="ECO:0007669"/>
    <property type="project" value="TreeGrafter"/>
</dbReference>
<evidence type="ECO:0000259" key="8">
    <source>
        <dbReference type="Pfam" id="PF00501"/>
    </source>
</evidence>
<dbReference type="Pfam" id="PF13193">
    <property type="entry name" value="AMP-binding_C"/>
    <property type="match status" value="1"/>
</dbReference>
<protein>
    <recommendedName>
        <fullName evidence="4">long-chain-fatty-acid--CoA ligase</fullName>
        <ecNumber evidence="4">6.2.1.3</ecNumber>
    </recommendedName>
    <alternativeName>
        <fullName evidence="6">Long-chain-fatty-acid--CoA ligase</fullName>
    </alternativeName>
</protein>
<dbReference type="EC" id="6.2.1.3" evidence="4"/>
<dbReference type="GO" id="GO:0004467">
    <property type="term" value="F:long-chain fatty acid-CoA ligase activity"/>
    <property type="evidence" value="ECO:0007669"/>
    <property type="project" value="UniProtKB-EC"/>
</dbReference>
<dbReference type="FunFam" id="3.30.300.30:FF:000002">
    <property type="entry name" value="Long-chain fatty acid transport protein 1"/>
    <property type="match status" value="1"/>
</dbReference>
<evidence type="ECO:0000256" key="3">
    <source>
        <dbReference type="ARBA" id="ARBA00022832"/>
    </source>
</evidence>
<evidence type="ECO:0000313" key="11">
    <source>
        <dbReference type="Proteomes" id="UP001186944"/>
    </source>
</evidence>
<dbReference type="InterPro" id="IPR042099">
    <property type="entry name" value="ANL_N_sf"/>
</dbReference>
<dbReference type="Proteomes" id="UP001186944">
    <property type="component" value="Unassembled WGS sequence"/>
</dbReference>